<keyword evidence="6 7" id="KW-0408">Iron</keyword>
<dbReference type="HAMAP" id="MF_00372">
    <property type="entry name" value="HutI"/>
    <property type="match status" value="1"/>
</dbReference>
<comment type="subcellular location">
    <subcellularLocation>
        <location evidence="7">Cytoplasm</location>
    </subcellularLocation>
</comment>
<feature type="binding site" evidence="7">
    <location>
        <position position="307"/>
    </location>
    <ligand>
        <name>N-formimidoyl-L-glutamate</name>
        <dbReference type="ChEBI" id="CHEBI:58928"/>
    </ligand>
</feature>
<feature type="binding site" evidence="7">
    <location>
        <position position="75"/>
    </location>
    <ligand>
        <name>Fe(3+)</name>
        <dbReference type="ChEBI" id="CHEBI:29034"/>
    </ligand>
</feature>
<feature type="binding site" evidence="7">
    <location>
        <position position="310"/>
    </location>
    <ligand>
        <name>4-imidazolone-5-propanoate</name>
        <dbReference type="ChEBI" id="CHEBI:77893"/>
    </ligand>
</feature>
<feature type="binding site" evidence="7">
    <location>
        <position position="309"/>
    </location>
    <ligand>
        <name>N-formimidoyl-L-glutamate</name>
        <dbReference type="ChEBI" id="CHEBI:58928"/>
    </ligand>
</feature>
<comment type="cofactor">
    <cofactor evidence="7">
        <name>Zn(2+)</name>
        <dbReference type="ChEBI" id="CHEBI:29105"/>
    </cofactor>
    <cofactor evidence="7">
        <name>Fe(3+)</name>
        <dbReference type="ChEBI" id="CHEBI:29034"/>
    </cofactor>
    <text evidence="7">Binds 1 zinc or iron ion per subunit.</text>
</comment>
<comment type="similarity">
    <text evidence="7">Belongs to the metallo-dependent hydrolases superfamily. HutI family.</text>
</comment>
<feature type="binding site" evidence="7">
    <location>
        <position position="140"/>
    </location>
    <ligand>
        <name>4-imidazolone-5-propanoate</name>
        <dbReference type="ChEBI" id="CHEBI:77893"/>
    </ligand>
</feature>
<dbReference type="InterPro" id="IPR006680">
    <property type="entry name" value="Amidohydro-rel"/>
</dbReference>
<dbReference type="Gene3D" id="2.30.40.10">
    <property type="entry name" value="Urease, subunit C, domain 1"/>
    <property type="match status" value="1"/>
</dbReference>
<feature type="binding site" evidence="7">
    <location>
        <position position="73"/>
    </location>
    <ligand>
        <name>Fe(3+)</name>
        <dbReference type="ChEBI" id="CHEBI:29034"/>
    </ligand>
</feature>
<feature type="binding site" evidence="7">
    <location>
        <position position="230"/>
    </location>
    <ligand>
        <name>Zn(2+)</name>
        <dbReference type="ChEBI" id="CHEBI:29105"/>
    </ligand>
</feature>
<comment type="catalytic activity">
    <reaction evidence="7">
        <text>4-imidazolone-5-propanoate + H2O = N-formimidoyl-L-glutamate</text>
        <dbReference type="Rhea" id="RHEA:23660"/>
        <dbReference type="ChEBI" id="CHEBI:15377"/>
        <dbReference type="ChEBI" id="CHEBI:58928"/>
        <dbReference type="ChEBI" id="CHEBI:77893"/>
        <dbReference type="EC" id="3.5.2.7"/>
    </reaction>
</comment>
<feature type="binding site" evidence="7">
    <location>
        <position position="82"/>
    </location>
    <ligand>
        <name>4-imidazolone-5-propanoate</name>
        <dbReference type="ChEBI" id="CHEBI:77893"/>
    </ligand>
</feature>
<protein>
    <recommendedName>
        <fullName evidence="1 7">Imidazolonepropionase</fullName>
        <ecNumber evidence="1 7">3.5.2.7</ecNumber>
    </recommendedName>
    <alternativeName>
        <fullName evidence="7">Imidazolone-5-propionate hydrolase</fullName>
    </alternativeName>
</protein>
<dbReference type="RefSeq" id="WP_055471221.1">
    <property type="nucleotide sequence ID" value="NZ_JBIRWE010000013.1"/>
</dbReference>
<comment type="pathway">
    <text evidence="7">Amino-acid degradation; L-histidine degradation into L-glutamate; N-formimidoyl-L-glutamate from L-histidine: step 3/3.</text>
</comment>
<keyword evidence="2 7" id="KW-0479">Metal-binding</keyword>
<comment type="caution">
    <text evidence="9">The sequence shown here is derived from an EMBL/GenBank/DDBJ whole genome shotgun (WGS) entry which is preliminary data.</text>
</comment>
<dbReference type="SUPFAM" id="SSF51556">
    <property type="entry name" value="Metallo-dependent hydrolases"/>
    <property type="match status" value="1"/>
</dbReference>
<dbReference type="InterPro" id="IPR005920">
    <property type="entry name" value="HutI"/>
</dbReference>
<name>A0ABW7V020_9ACTN</name>
<evidence type="ECO:0000256" key="3">
    <source>
        <dbReference type="ARBA" id="ARBA00022801"/>
    </source>
</evidence>
<accession>A0ABW7V020</accession>
<proteinExistence type="inferred from homology"/>
<dbReference type="Proteomes" id="UP001611548">
    <property type="component" value="Unassembled WGS sequence"/>
</dbReference>
<dbReference type="Pfam" id="PF01979">
    <property type="entry name" value="Amidohydro_1"/>
    <property type="match status" value="1"/>
</dbReference>
<evidence type="ECO:0000313" key="10">
    <source>
        <dbReference type="Proteomes" id="UP001611548"/>
    </source>
</evidence>
<keyword evidence="3 7" id="KW-0378">Hydrolase</keyword>
<dbReference type="EC" id="3.5.2.7" evidence="1 7"/>
<keyword evidence="10" id="KW-1185">Reference proteome</keyword>
<keyword evidence="7" id="KW-0963">Cytoplasm</keyword>
<dbReference type="SUPFAM" id="SSF51338">
    <property type="entry name" value="Composite domain of metallo-dependent hydrolases"/>
    <property type="match status" value="1"/>
</dbReference>
<evidence type="ECO:0000256" key="5">
    <source>
        <dbReference type="ARBA" id="ARBA00022833"/>
    </source>
</evidence>
<sequence>MADATATAITHIASLVTNDPSLGSGPLGLIQDAAVVIDGDRVAWVGESSKAPATDNRIVAEGRALIPGFVDSHSHVVFAGDRTEEFNARMSGRAYSAGGIRTTVAATRAASNNVLHANAGRYVREALRQGTTTMEIKSGYGLTVEDESRALAVAAAHTDEVTYLGAHIVAPEFADDPAAYVDLVTGPMLDACAPYARWIDVFCEQGAFDGDQARAVLIAGAARGLIPRVHANQLSYGPGVRLAVELGAASADHCTHLTDADVDALASSGETVATLLPGAEFSTRAEYPDARRLLDAGARVALSPDCNPGSSFTSSMAFCVAVAVREMGMTPDEAVLAATAGGAAALRRTDVGRIAVGARADLLLLDAPSHVHLAYRPGVPLAAAVWRGGELVK</sequence>
<dbReference type="InterPro" id="IPR011059">
    <property type="entry name" value="Metal-dep_hydrolase_composite"/>
</dbReference>
<keyword evidence="5 7" id="KW-0862">Zinc</keyword>
<dbReference type="NCBIfam" id="TIGR01224">
    <property type="entry name" value="hutI"/>
    <property type="match status" value="1"/>
</dbReference>
<evidence type="ECO:0000313" key="9">
    <source>
        <dbReference type="EMBL" id="MFI1967017.1"/>
    </source>
</evidence>
<dbReference type="PANTHER" id="PTHR42752">
    <property type="entry name" value="IMIDAZOLONEPROPIONASE"/>
    <property type="match status" value="1"/>
</dbReference>
<evidence type="ECO:0000259" key="8">
    <source>
        <dbReference type="Pfam" id="PF01979"/>
    </source>
</evidence>
<feature type="binding site" evidence="7">
    <location>
        <position position="167"/>
    </location>
    <ligand>
        <name>4-imidazolone-5-propanoate</name>
        <dbReference type="ChEBI" id="CHEBI:77893"/>
    </ligand>
</feature>
<feature type="binding site" evidence="7">
    <location>
        <position position="75"/>
    </location>
    <ligand>
        <name>Zn(2+)</name>
        <dbReference type="ChEBI" id="CHEBI:29105"/>
    </ligand>
</feature>
<evidence type="ECO:0000256" key="2">
    <source>
        <dbReference type="ARBA" id="ARBA00022723"/>
    </source>
</evidence>
<dbReference type="GO" id="GO:0050480">
    <property type="term" value="F:imidazolonepropionase activity"/>
    <property type="evidence" value="ECO:0007669"/>
    <property type="project" value="UniProtKB-EC"/>
</dbReference>
<feature type="binding site" evidence="7">
    <location>
        <position position="305"/>
    </location>
    <ligand>
        <name>Fe(3+)</name>
        <dbReference type="ChEBI" id="CHEBI:29034"/>
    </ligand>
</feature>
<gene>
    <name evidence="7 9" type="primary">hutI</name>
    <name evidence="9" type="ORF">ACH429_23365</name>
</gene>
<evidence type="ECO:0000256" key="7">
    <source>
        <dbReference type="HAMAP-Rule" id="MF_00372"/>
    </source>
</evidence>
<evidence type="ECO:0000256" key="6">
    <source>
        <dbReference type="ARBA" id="ARBA00023004"/>
    </source>
</evidence>
<feature type="domain" description="Amidohydrolase-related" evidence="8">
    <location>
        <begin position="251"/>
        <end position="370"/>
    </location>
</feature>
<feature type="binding site" evidence="7">
    <location>
        <position position="73"/>
    </location>
    <ligand>
        <name>Zn(2+)</name>
        <dbReference type="ChEBI" id="CHEBI:29105"/>
    </ligand>
</feature>
<organism evidence="9 10">
    <name type="scientific">Streptomyces pathocidini</name>
    <dbReference type="NCBI Taxonomy" id="1650571"/>
    <lineage>
        <taxon>Bacteria</taxon>
        <taxon>Bacillati</taxon>
        <taxon>Actinomycetota</taxon>
        <taxon>Actinomycetes</taxon>
        <taxon>Kitasatosporales</taxon>
        <taxon>Streptomycetaceae</taxon>
        <taxon>Streptomyces</taxon>
    </lineage>
</organism>
<evidence type="ECO:0000256" key="4">
    <source>
        <dbReference type="ARBA" id="ARBA00022808"/>
    </source>
</evidence>
<feature type="binding site" evidence="7">
    <location>
        <position position="233"/>
    </location>
    <ligand>
        <name>4-imidazolone-5-propanoate</name>
        <dbReference type="ChEBI" id="CHEBI:77893"/>
    </ligand>
</feature>
<feature type="binding site" evidence="7">
    <location>
        <position position="230"/>
    </location>
    <ligand>
        <name>Fe(3+)</name>
        <dbReference type="ChEBI" id="CHEBI:29034"/>
    </ligand>
</feature>
<dbReference type="PANTHER" id="PTHR42752:SF1">
    <property type="entry name" value="IMIDAZOLONEPROPIONASE-RELATED"/>
    <property type="match status" value="1"/>
</dbReference>
<dbReference type="Gene3D" id="3.20.20.140">
    <property type="entry name" value="Metal-dependent hydrolases"/>
    <property type="match status" value="1"/>
</dbReference>
<keyword evidence="4 7" id="KW-0369">Histidine metabolism</keyword>
<reference evidence="9 10" key="1">
    <citation type="submission" date="2024-10" db="EMBL/GenBank/DDBJ databases">
        <title>The Natural Products Discovery Center: Release of the First 8490 Sequenced Strains for Exploring Actinobacteria Biosynthetic Diversity.</title>
        <authorList>
            <person name="Kalkreuter E."/>
            <person name="Kautsar S.A."/>
            <person name="Yang D."/>
            <person name="Bader C.D."/>
            <person name="Teijaro C.N."/>
            <person name="Fluegel L."/>
            <person name="Davis C.M."/>
            <person name="Simpson J.R."/>
            <person name="Lauterbach L."/>
            <person name="Steele A.D."/>
            <person name="Gui C."/>
            <person name="Meng S."/>
            <person name="Li G."/>
            <person name="Viehrig K."/>
            <person name="Ye F."/>
            <person name="Su P."/>
            <person name="Kiefer A.F."/>
            <person name="Nichols A."/>
            <person name="Cepeda A.J."/>
            <person name="Yan W."/>
            <person name="Fan B."/>
            <person name="Jiang Y."/>
            <person name="Adhikari A."/>
            <person name="Zheng C.-J."/>
            <person name="Schuster L."/>
            <person name="Cowan T.M."/>
            <person name="Smanski M.J."/>
            <person name="Chevrette M.G."/>
            <person name="De Carvalho L.P.S."/>
            <person name="Shen B."/>
        </authorList>
    </citation>
    <scope>NUCLEOTIDE SEQUENCE [LARGE SCALE GENOMIC DNA]</scope>
    <source>
        <strain evidence="9 10">NPDC020327</strain>
    </source>
</reference>
<feature type="binding site" evidence="7">
    <location>
        <position position="140"/>
    </location>
    <ligand>
        <name>N-formimidoyl-L-glutamate</name>
        <dbReference type="ChEBI" id="CHEBI:58928"/>
    </ligand>
</feature>
<feature type="binding site" evidence="7">
    <location>
        <position position="305"/>
    </location>
    <ligand>
        <name>Zn(2+)</name>
        <dbReference type="ChEBI" id="CHEBI:29105"/>
    </ligand>
</feature>
<comment type="function">
    <text evidence="7">Catalyzes the hydrolytic cleavage of the carbon-nitrogen bond in imidazolone-5-propanoate to yield N-formimidoyl-L-glutamate. It is the third step in the universal histidine degradation pathway.</text>
</comment>
<dbReference type="EMBL" id="JBIRWE010000013">
    <property type="protein sequence ID" value="MFI1967017.1"/>
    <property type="molecule type" value="Genomic_DNA"/>
</dbReference>
<dbReference type="InterPro" id="IPR032466">
    <property type="entry name" value="Metal_Hydrolase"/>
</dbReference>
<evidence type="ECO:0000256" key="1">
    <source>
        <dbReference type="ARBA" id="ARBA00012864"/>
    </source>
</evidence>